<name>A0ACB0ZHJ6_MELEN</name>
<proteinExistence type="predicted"/>
<dbReference type="EMBL" id="CAVMJV010000036">
    <property type="protein sequence ID" value="CAK5078546.1"/>
    <property type="molecule type" value="Genomic_DNA"/>
</dbReference>
<evidence type="ECO:0000313" key="2">
    <source>
        <dbReference type="Proteomes" id="UP001497535"/>
    </source>
</evidence>
<protein>
    <submittedName>
        <fullName evidence="1">Uncharacterized protein</fullName>
    </submittedName>
</protein>
<dbReference type="Proteomes" id="UP001497535">
    <property type="component" value="Unassembled WGS sequence"/>
</dbReference>
<reference evidence="1" key="1">
    <citation type="submission" date="2023-11" db="EMBL/GenBank/DDBJ databases">
        <authorList>
            <person name="Poullet M."/>
        </authorList>
    </citation>
    <scope>NUCLEOTIDE SEQUENCE</scope>
    <source>
        <strain evidence="1">E1834</strain>
    </source>
</reference>
<keyword evidence="2" id="KW-1185">Reference proteome</keyword>
<gene>
    <name evidence="1" type="ORF">MENTE1834_LOCUS25606</name>
</gene>
<evidence type="ECO:0000313" key="1">
    <source>
        <dbReference type="EMBL" id="CAK5078546.1"/>
    </source>
</evidence>
<organism evidence="1 2">
    <name type="scientific">Meloidogyne enterolobii</name>
    <name type="common">Root-knot nematode worm</name>
    <name type="synonym">Meloidogyne mayaguensis</name>
    <dbReference type="NCBI Taxonomy" id="390850"/>
    <lineage>
        <taxon>Eukaryota</taxon>
        <taxon>Metazoa</taxon>
        <taxon>Ecdysozoa</taxon>
        <taxon>Nematoda</taxon>
        <taxon>Chromadorea</taxon>
        <taxon>Rhabditida</taxon>
        <taxon>Tylenchina</taxon>
        <taxon>Tylenchomorpha</taxon>
        <taxon>Tylenchoidea</taxon>
        <taxon>Meloidogynidae</taxon>
        <taxon>Meloidogyninae</taxon>
        <taxon>Meloidogyne</taxon>
    </lineage>
</organism>
<comment type="caution">
    <text evidence="1">The sequence shown here is derived from an EMBL/GenBank/DDBJ whole genome shotgun (WGS) entry which is preliminary data.</text>
</comment>
<sequence>MLPAVKWLNSNTNKLFVIDQEMFSLCRVVEDKNEFNSGDVNNKLNTIKQLNTCAVTKQEQDTLRTFALDHSPESYLALGYSTGKISIFSAENDQTLRL</sequence>
<accession>A0ACB0ZHJ6</accession>